<evidence type="ECO:0000259" key="3">
    <source>
        <dbReference type="PROSITE" id="PS50977"/>
    </source>
</evidence>
<feature type="DNA-binding region" description="H-T-H motif" evidence="2">
    <location>
        <begin position="53"/>
        <end position="72"/>
    </location>
</feature>
<comment type="caution">
    <text evidence="4">The sequence shown here is derived from an EMBL/GenBank/DDBJ whole genome shotgun (WGS) entry which is preliminary data.</text>
</comment>
<dbReference type="Pfam" id="PF00440">
    <property type="entry name" value="TetR_N"/>
    <property type="match status" value="1"/>
</dbReference>
<dbReference type="PANTHER" id="PTHR30328">
    <property type="entry name" value="TRANSCRIPTIONAL REPRESSOR"/>
    <property type="match status" value="1"/>
</dbReference>
<organism evidence="4 5">
    <name type="scientific">Pedobacter cryoconitis</name>
    <dbReference type="NCBI Taxonomy" id="188932"/>
    <lineage>
        <taxon>Bacteria</taxon>
        <taxon>Pseudomonadati</taxon>
        <taxon>Bacteroidota</taxon>
        <taxon>Sphingobacteriia</taxon>
        <taxon>Sphingobacteriales</taxon>
        <taxon>Sphingobacteriaceae</taxon>
        <taxon>Pedobacter</taxon>
    </lineage>
</organism>
<dbReference type="PROSITE" id="PS50977">
    <property type="entry name" value="HTH_TETR_2"/>
    <property type="match status" value="1"/>
</dbReference>
<dbReference type="AlphaFoldDB" id="A0A327T0S0"/>
<evidence type="ECO:0000256" key="2">
    <source>
        <dbReference type="PROSITE-ProRule" id="PRU00335"/>
    </source>
</evidence>
<dbReference type="Gene3D" id="1.10.357.10">
    <property type="entry name" value="Tetracycline Repressor, domain 2"/>
    <property type="match status" value="1"/>
</dbReference>
<dbReference type="SUPFAM" id="SSF46689">
    <property type="entry name" value="Homeodomain-like"/>
    <property type="match status" value="1"/>
</dbReference>
<proteinExistence type="predicted"/>
<dbReference type="Gene3D" id="1.10.10.60">
    <property type="entry name" value="Homeodomain-like"/>
    <property type="match status" value="1"/>
</dbReference>
<dbReference type="PANTHER" id="PTHR30328:SF54">
    <property type="entry name" value="HTH-TYPE TRANSCRIPTIONAL REPRESSOR SCO4008"/>
    <property type="match status" value="1"/>
</dbReference>
<dbReference type="EMBL" id="QLLR01000004">
    <property type="protein sequence ID" value="RAJ33293.1"/>
    <property type="molecule type" value="Genomic_DNA"/>
</dbReference>
<feature type="domain" description="HTH tetR-type" evidence="3">
    <location>
        <begin position="30"/>
        <end position="90"/>
    </location>
</feature>
<protein>
    <submittedName>
        <fullName evidence="4">TetR family transcriptional regulator</fullName>
    </submittedName>
</protein>
<dbReference type="GO" id="GO:0003677">
    <property type="term" value="F:DNA binding"/>
    <property type="evidence" value="ECO:0007669"/>
    <property type="project" value="UniProtKB-UniRule"/>
</dbReference>
<evidence type="ECO:0000313" key="4">
    <source>
        <dbReference type="EMBL" id="RAJ33293.1"/>
    </source>
</evidence>
<evidence type="ECO:0000313" key="5">
    <source>
        <dbReference type="Proteomes" id="UP000249754"/>
    </source>
</evidence>
<dbReference type="PRINTS" id="PR00455">
    <property type="entry name" value="HTHTETR"/>
</dbReference>
<keyword evidence="1 2" id="KW-0238">DNA-binding</keyword>
<evidence type="ECO:0000256" key="1">
    <source>
        <dbReference type="ARBA" id="ARBA00023125"/>
    </source>
</evidence>
<gene>
    <name evidence="4" type="ORF">LY11_01335</name>
</gene>
<dbReference type="InterPro" id="IPR050109">
    <property type="entry name" value="HTH-type_TetR-like_transc_reg"/>
</dbReference>
<dbReference type="InterPro" id="IPR009057">
    <property type="entry name" value="Homeodomain-like_sf"/>
</dbReference>
<dbReference type="Proteomes" id="UP000249754">
    <property type="component" value="Unassembled WGS sequence"/>
</dbReference>
<reference evidence="4 5" key="1">
    <citation type="submission" date="2018-06" db="EMBL/GenBank/DDBJ databases">
        <title>Genomic Encyclopedia of Archaeal and Bacterial Type Strains, Phase II (KMG-II): from individual species to whole genera.</title>
        <authorList>
            <person name="Goeker M."/>
        </authorList>
    </citation>
    <scope>NUCLEOTIDE SEQUENCE [LARGE SCALE GENOMIC DNA]</scope>
    <source>
        <strain evidence="4 5">DSM 14825</strain>
    </source>
</reference>
<accession>A0A327T0S0</accession>
<dbReference type="STRING" id="188932.AY601_4711"/>
<name>A0A327T0S0_9SPHI</name>
<sequence>MYNLHPILTPIQAGTLIEKKHCLFTMENQDRKRLLIIDAALKRFAHYGLAKTTMTEIAKDIAFSKALLYYYFPDKLSLYVSVIEHMMHTISRDLIKSVEKTSTATEGILMLLQKRQAFTQKYYNLLEYTQMIGPELPEALYEKFQRARAFELKIITGLLTKGDTSGEFAIKDIPFTTEIFVEAVSGIHFNILNRARNIFPGKEQFKLIFLKEKRFAEIFLAGLKPLI</sequence>
<dbReference type="InterPro" id="IPR001647">
    <property type="entry name" value="HTH_TetR"/>
</dbReference>